<evidence type="ECO:0000313" key="2">
    <source>
        <dbReference type="Proteomes" id="UP001057402"/>
    </source>
</evidence>
<keyword evidence="2" id="KW-1185">Reference proteome</keyword>
<accession>A0ACB9MLW0</accession>
<evidence type="ECO:0000313" key="1">
    <source>
        <dbReference type="EMBL" id="KAI4325102.1"/>
    </source>
</evidence>
<name>A0ACB9MLW0_9MYRT</name>
<dbReference type="EMBL" id="CM042888">
    <property type="protein sequence ID" value="KAI4325102.1"/>
    <property type="molecule type" value="Genomic_DNA"/>
</dbReference>
<comment type="caution">
    <text evidence="1">The sequence shown here is derived from an EMBL/GenBank/DDBJ whole genome shotgun (WGS) entry which is preliminary data.</text>
</comment>
<organism evidence="1 2">
    <name type="scientific">Melastoma candidum</name>
    <dbReference type="NCBI Taxonomy" id="119954"/>
    <lineage>
        <taxon>Eukaryota</taxon>
        <taxon>Viridiplantae</taxon>
        <taxon>Streptophyta</taxon>
        <taxon>Embryophyta</taxon>
        <taxon>Tracheophyta</taxon>
        <taxon>Spermatophyta</taxon>
        <taxon>Magnoliopsida</taxon>
        <taxon>eudicotyledons</taxon>
        <taxon>Gunneridae</taxon>
        <taxon>Pentapetalae</taxon>
        <taxon>rosids</taxon>
        <taxon>malvids</taxon>
        <taxon>Myrtales</taxon>
        <taxon>Melastomataceae</taxon>
        <taxon>Melastomatoideae</taxon>
        <taxon>Melastomateae</taxon>
        <taxon>Melastoma</taxon>
    </lineage>
</organism>
<proteinExistence type="predicted"/>
<sequence>MVRGRSNLEIILIMAPDLAVVVLITVAQSLSCRGLIRETNVLKIFAVALLCTTHLLACLLGACVVSLPDDSEKPCLHRRIARDALLGAWVAFITAVVALVSALPPYSQFTSCGDGRVIFVGLYSIMHGIFLVQYYVSHTASDEEMVEWMV</sequence>
<reference evidence="2" key="1">
    <citation type="journal article" date="2023" name="Front. Plant Sci.">
        <title>Chromosomal-level genome assembly of Melastoma candidum provides insights into trichome evolution.</title>
        <authorList>
            <person name="Zhong Y."/>
            <person name="Wu W."/>
            <person name="Sun C."/>
            <person name="Zou P."/>
            <person name="Liu Y."/>
            <person name="Dai S."/>
            <person name="Zhou R."/>
        </authorList>
    </citation>
    <scope>NUCLEOTIDE SEQUENCE [LARGE SCALE GENOMIC DNA]</scope>
</reference>
<gene>
    <name evidence="1" type="ORF">MLD38_030526</name>
</gene>
<protein>
    <submittedName>
        <fullName evidence="1">Uncharacterized protein</fullName>
    </submittedName>
</protein>
<dbReference type="Proteomes" id="UP001057402">
    <property type="component" value="Chromosome 9"/>
</dbReference>